<feature type="non-terminal residue" evidence="3">
    <location>
        <position position="1"/>
    </location>
</feature>
<evidence type="ECO:0000256" key="2">
    <source>
        <dbReference type="ARBA" id="ARBA00022598"/>
    </source>
</evidence>
<keyword evidence="4" id="KW-1185">Reference proteome</keyword>
<dbReference type="EMBL" id="KK784933">
    <property type="protein sequence ID" value="KDO60267.1"/>
    <property type="molecule type" value="Genomic_DNA"/>
</dbReference>
<dbReference type="InterPro" id="IPR050191">
    <property type="entry name" value="ATP-dep_DNA_ligase"/>
</dbReference>
<sequence>GISLRFPRLIRVREDKTPEQASSSEQVAEMYTAQKLNHPNNQDDNEDD</sequence>
<comment type="similarity">
    <text evidence="1">Belongs to the ATP-dependent DNA ligase family.</text>
</comment>
<dbReference type="GO" id="GO:0016874">
    <property type="term" value="F:ligase activity"/>
    <property type="evidence" value="ECO:0007669"/>
    <property type="project" value="UniProtKB-KW"/>
</dbReference>
<dbReference type="PANTHER" id="PTHR45674:SF4">
    <property type="entry name" value="DNA LIGASE 1"/>
    <property type="match status" value="1"/>
</dbReference>
<evidence type="ECO:0000313" key="3">
    <source>
        <dbReference type="EMBL" id="KDO60267.1"/>
    </source>
</evidence>
<dbReference type="AlphaFoldDB" id="A0A067F9Y5"/>
<keyword evidence="2" id="KW-0436">Ligase</keyword>
<dbReference type="Proteomes" id="UP000027120">
    <property type="component" value="Unassembled WGS sequence"/>
</dbReference>
<evidence type="ECO:0008006" key="5">
    <source>
        <dbReference type="Google" id="ProtNLM"/>
    </source>
</evidence>
<protein>
    <recommendedName>
        <fullName evidence="5">DNA ligase ATP-dependent C-terminal domain-containing protein</fullName>
    </recommendedName>
</protein>
<dbReference type="Gene3D" id="2.40.50.140">
    <property type="entry name" value="Nucleic acid-binding proteins"/>
    <property type="match status" value="1"/>
</dbReference>
<accession>A0A067F9Y5</accession>
<proteinExistence type="inferred from homology"/>
<evidence type="ECO:0000256" key="1">
    <source>
        <dbReference type="ARBA" id="ARBA00007572"/>
    </source>
</evidence>
<evidence type="ECO:0000313" key="4">
    <source>
        <dbReference type="Proteomes" id="UP000027120"/>
    </source>
</evidence>
<reference evidence="3 4" key="1">
    <citation type="submission" date="2014-04" db="EMBL/GenBank/DDBJ databases">
        <authorList>
            <consortium name="International Citrus Genome Consortium"/>
            <person name="Gmitter F."/>
            <person name="Chen C."/>
            <person name="Farmerie W."/>
            <person name="Harkins T."/>
            <person name="Desany B."/>
            <person name="Mohiuddin M."/>
            <person name="Kodira C."/>
            <person name="Borodovsky M."/>
            <person name="Lomsadze A."/>
            <person name="Burns P."/>
            <person name="Jenkins J."/>
            <person name="Prochnik S."/>
            <person name="Shu S."/>
            <person name="Chapman J."/>
            <person name="Pitluck S."/>
            <person name="Schmutz J."/>
            <person name="Rokhsar D."/>
        </authorList>
    </citation>
    <scope>NUCLEOTIDE SEQUENCE</scope>
</reference>
<dbReference type="InterPro" id="IPR012340">
    <property type="entry name" value="NA-bd_OB-fold"/>
</dbReference>
<organism evidence="3 4">
    <name type="scientific">Citrus sinensis</name>
    <name type="common">Sweet orange</name>
    <name type="synonym">Citrus aurantium var. sinensis</name>
    <dbReference type="NCBI Taxonomy" id="2711"/>
    <lineage>
        <taxon>Eukaryota</taxon>
        <taxon>Viridiplantae</taxon>
        <taxon>Streptophyta</taxon>
        <taxon>Embryophyta</taxon>
        <taxon>Tracheophyta</taxon>
        <taxon>Spermatophyta</taxon>
        <taxon>Magnoliopsida</taxon>
        <taxon>eudicotyledons</taxon>
        <taxon>Gunneridae</taxon>
        <taxon>Pentapetalae</taxon>
        <taxon>rosids</taxon>
        <taxon>malvids</taxon>
        <taxon>Sapindales</taxon>
        <taxon>Rutaceae</taxon>
        <taxon>Aurantioideae</taxon>
        <taxon>Citrus</taxon>
    </lineage>
</organism>
<gene>
    <name evidence="3" type="ORF">CISIN_1g0036322mg</name>
</gene>
<dbReference type="SUPFAM" id="SSF50249">
    <property type="entry name" value="Nucleic acid-binding proteins"/>
    <property type="match status" value="1"/>
</dbReference>
<dbReference type="PANTHER" id="PTHR45674">
    <property type="entry name" value="DNA LIGASE 1/3 FAMILY MEMBER"/>
    <property type="match status" value="1"/>
</dbReference>
<name>A0A067F9Y5_CITSI</name>
<dbReference type="STRING" id="2711.A0A067F9Y5"/>